<dbReference type="EMBL" id="CT573213">
    <property type="protein sequence ID" value="CAJ63659.1"/>
    <property type="molecule type" value="Genomic_DNA"/>
</dbReference>
<dbReference type="HOGENOM" id="CLU_1335894_0_0_11"/>
<evidence type="ECO:0000313" key="3">
    <source>
        <dbReference type="Proteomes" id="UP000000657"/>
    </source>
</evidence>
<feature type="region of interest" description="Disordered" evidence="1">
    <location>
        <begin position="1"/>
        <end position="25"/>
    </location>
</feature>
<organism evidence="2 3">
    <name type="scientific">Frankia alni (strain DSM 45986 / CECT 9034 / ACN14a)</name>
    <dbReference type="NCBI Taxonomy" id="326424"/>
    <lineage>
        <taxon>Bacteria</taxon>
        <taxon>Bacillati</taxon>
        <taxon>Actinomycetota</taxon>
        <taxon>Actinomycetes</taxon>
        <taxon>Frankiales</taxon>
        <taxon>Frankiaceae</taxon>
        <taxon>Frankia</taxon>
    </lineage>
</organism>
<dbReference type="AlphaFoldDB" id="Q0RFT2"/>
<sequence>MSLHDPKGSDPYRSGAAPVPAGPSNPYEQSWVAGADLGNALAAGWRPRPQPAPIALAPGEVVLAQGAVRLWQYTGQDVTYNQGFFVAFGSPLLLGASLLGSALYNGSQRRRAEAAAAVQWRPTATGQLFLTNHRIALGLSSGWIDIAYPYLRASSVDGTGLIVMVAGQPPVRLEVWPPHWFFVLMRFLAYGETIRVDVPPHLRLPAALEAGPGGAADGRPPGG</sequence>
<feature type="compositionally biased region" description="Basic and acidic residues" evidence="1">
    <location>
        <begin position="1"/>
        <end position="10"/>
    </location>
</feature>
<dbReference type="OrthoDB" id="9906658at2"/>
<proteinExistence type="predicted"/>
<evidence type="ECO:0000256" key="1">
    <source>
        <dbReference type="SAM" id="MobiDB-lite"/>
    </source>
</evidence>
<keyword evidence="3" id="KW-1185">Reference proteome</keyword>
<protein>
    <submittedName>
        <fullName evidence="2">Uncharacterized protein</fullName>
    </submittedName>
</protein>
<dbReference type="eggNOG" id="ENOG5033CT5">
    <property type="taxonomic scope" value="Bacteria"/>
</dbReference>
<dbReference type="KEGG" id="fal:FRAAL5019"/>
<name>Q0RFT2_FRAAA</name>
<dbReference type="RefSeq" id="WP_011606130.1">
    <property type="nucleotide sequence ID" value="NC_008278.1"/>
</dbReference>
<dbReference type="Proteomes" id="UP000000657">
    <property type="component" value="Chromosome"/>
</dbReference>
<gene>
    <name evidence="2" type="ordered locus">FRAAL5019</name>
</gene>
<reference evidence="2 3" key="1">
    <citation type="journal article" date="2007" name="Genome Res.">
        <title>Genome characteristics of facultatively symbiotic Frankia sp. strains reflect host range and host plant biogeography.</title>
        <authorList>
            <person name="Normand P."/>
            <person name="Lapierre P."/>
            <person name="Tisa L.S."/>
            <person name="Gogarten J.P."/>
            <person name="Alloisio N."/>
            <person name="Bagnarol E."/>
            <person name="Bassi C.A."/>
            <person name="Berry A.M."/>
            <person name="Bickhart D.M."/>
            <person name="Choisne N."/>
            <person name="Couloux A."/>
            <person name="Cournoyer B."/>
            <person name="Cruveiller S."/>
            <person name="Daubin V."/>
            <person name="Demange N."/>
            <person name="Francino M.P."/>
            <person name="Goltsman E."/>
            <person name="Huang Y."/>
            <person name="Kopp O.R."/>
            <person name="Labarre L."/>
            <person name="Lapidus A."/>
            <person name="Lavire C."/>
            <person name="Marechal J."/>
            <person name="Martinez M."/>
            <person name="Mastronunzio J.E."/>
            <person name="Mullin B.C."/>
            <person name="Niemann J."/>
            <person name="Pujic P."/>
            <person name="Rawnsley T."/>
            <person name="Rouy Z."/>
            <person name="Schenowitz C."/>
            <person name="Sellstedt A."/>
            <person name="Tavares F."/>
            <person name="Tomkins J.P."/>
            <person name="Vallenet D."/>
            <person name="Valverde C."/>
            <person name="Wall L.G."/>
            <person name="Wang Y."/>
            <person name="Medigue C."/>
            <person name="Benson D.R."/>
        </authorList>
    </citation>
    <scope>NUCLEOTIDE SEQUENCE [LARGE SCALE GENOMIC DNA]</scope>
    <source>
        <strain evidence="3">DSM 45986 / CECT 9034 / ACN14a</strain>
    </source>
</reference>
<evidence type="ECO:0000313" key="2">
    <source>
        <dbReference type="EMBL" id="CAJ63659.1"/>
    </source>
</evidence>
<accession>Q0RFT2</accession>